<dbReference type="AlphaFoldDB" id="A0A5S6QNZ0"/>
<dbReference type="GO" id="GO:0005524">
    <property type="term" value="F:ATP binding"/>
    <property type="evidence" value="ECO:0007669"/>
    <property type="project" value="InterPro"/>
</dbReference>
<accession>A0A5S6QNZ0</accession>
<reference evidence="3" key="1">
    <citation type="submission" date="2019-12" db="UniProtKB">
        <authorList>
            <consortium name="WormBaseParasite"/>
        </authorList>
    </citation>
    <scope>IDENTIFICATION</scope>
</reference>
<dbReference type="WBParaSite" id="TMUE_2000008572.1">
    <property type="protein sequence ID" value="TMUE_2000008572.1"/>
    <property type="gene ID" value="WBGene00291293"/>
</dbReference>
<keyword evidence="2" id="KW-1185">Reference proteome</keyword>
<dbReference type="Pfam" id="PF00946">
    <property type="entry name" value="Mononeg_RNA_pol"/>
    <property type="match status" value="1"/>
</dbReference>
<proteinExistence type="predicted"/>
<dbReference type="GO" id="GO:0004482">
    <property type="term" value="F:mRNA 5'-cap (guanine-N7-)-methyltransferase activity"/>
    <property type="evidence" value="ECO:0007669"/>
    <property type="project" value="InterPro"/>
</dbReference>
<protein>
    <submittedName>
        <fullName evidence="3">RdRp catalytic domain-containing protein</fullName>
    </submittedName>
</protein>
<evidence type="ECO:0000313" key="3">
    <source>
        <dbReference type="WBParaSite" id="TMUE_2000008572.1"/>
    </source>
</evidence>
<sequence length="133" mass="15781">MSAISVKPLDEYILLTEEEMLEYQQLHHRNVPKVTFRMENRITQLYVRRQLNGIEKEGSPGLDDWACRFPLKNFEFVYCLDYAHILDDKAISTYKRHWDQVYDSALLGYTSEPGTESRRVMLEVLSRTDIFDK</sequence>
<dbReference type="Proteomes" id="UP000046395">
    <property type="component" value="Unassembled WGS sequence"/>
</dbReference>
<organism evidence="2 3">
    <name type="scientific">Trichuris muris</name>
    <name type="common">Mouse whipworm</name>
    <dbReference type="NCBI Taxonomy" id="70415"/>
    <lineage>
        <taxon>Eukaryota</taxon>
        <taxon>Metazoa</taxon>
        <taxon>Ecdysozoa</taxon>
        <taxon>Nematoda</taxon>
        <taxon>Enoplea</taxon>
        <taxon>Dorylaimia</taxon>
        <taxon>Trichinellida</taxon>
        <taxon>Trichuridae</taxon>
        <taxon>Trichuris</taxon>
    </lineage>
</organism>
<evidence type="ECO:0000313" key="2">
    <source>
        <dbReference type="Proteomes" id="UP000046395"/>
    </source>
</evidence>
<dbReference type="GO" id="GO:0003968">
    <property type="term" value="F:RNA-directed RNA polymerase activity"/>
    <property type="evidence" value="ECO:0007669"/>
    <property type="project" value="InterPro"/>
</dbReference>
<dbReference type="InterPro" id="IPR014023">
    <property type="entry name" value="Mononeg_RNA_pol_cat"/>
</dbReference>
<name>A0A5S6QNZ0_TRIMR</name>
<evidence type="ECO:0000259" key="1">
    <source>
        <dbReference type="Pfam" id="PF00946"/>
    </source>
</evidence>
<feature type="domain" description="RdRp catalytic" evidence="1">
    <location>
        <begin position="64"/>
        <end position="128"/>
    </location>
</feature>